<dbReference type="Proteomes" id="UP000628840">
    <property type="component" value="Unassembled WGS sequence"/>
</dbReference>
<feature type="domain" description="PLD phosphodiesterase" evidence="5">
    <location>
        <begin position="262"/>
        <end position="288"/>
    </location>
</feature>
<dbReference type="SMART" id="SM00155">
    <property type="entry name" value="PLDc"/>
    <property type="match status" value="2"/>
</dbReference>
<name>A0A830F686_9EURY</name>
<proteinExistence type="predicted"/>
<evidence type="ECO:0000256" key="3">
    <source>
        <dbReference type="ARBA" id="ARBA00023098"/>
    </source>
</evidence>
<evidence type="ECO:0000259" key="5">
    <source>
        <dbReference type="PROSITE" id="PS50035"/>
    </source>
</evidence>
<keyword evidence="1" id="KW-0378">Hydrolase</keyword>
<keyword evidence="3" id="KW-0443">Lipid metabolism</keyword>
<evidence type="ECO:0000313" key="6">
    <source>
        <dbReference type="EMBL" id="GGL43230.1"/>
    </source>
</evidence>
<dbReference type="GO" id="GO:0016042">
    <property type="term" value="P:lipid catabolic process"/>
    <property type="evidence" value="ECO:0007669"/>
    <property type="project" value="UniProtKB-KW"/>
</dbReference>
<dbReference type="AlphaFoldDB" id="A0A830F686"/>
<dbReference type="Pfam" id="PF13091">
    <property type="entry name" value="PLDc_2"/>
    <property type="match status" value="2"/>
</dbReference>
<feature type="transmembrane region" description="Helical" evidence="4">
    <location>
        <begin position="511"/>
        <end position="533"/>
    </location>
</feature>
<keyword evidence="4" id="KW-0472">Membrane</keyword>
<evidence type="ECO:0000256" key="2">
    <source>
        <dbReference type="ARBA" id="ARBA00022963"/>
    </source>
</evidence>
<dbReference type="SUPFAM" id="SSF56024">
    <property type="entry name" value="Phospholipase D/nuclease"/>
    <property type="match status" value="2"/>
</dbReference>
<keyword evidence="2" id="KW-0442">Lipid degradation</keyword>
<dbReference type="InterPro" id="IPR025202">
    <property type="entry name" value="PLD-like_dom"/>
</dbReference>
<evidence type="ECO:0000256" key="1">
    <source>
        <dbReference type="ARBA" id="ARBA00022801"/>
    </source>
</evidence>
<protein>
    <submittedName>
        <fullName evidence="6">Phospholipase</fullName>
    </submittedName>
</protein>
<gene>
    <name evidence="6" type="ORF">GCM10009037_28370</name>
</gene>
<dbReference type="EMBL" id="BMPF01000006">
    <property type="protein sequence ID" value="GGL43230.1"/>
    <property type="molecule type" value="Genomic_DNA"/>
</dbReference>
<evidence type="ECO:0000256" key="4">
    <source>
        <dbReference type="SAM" id="Phobius"/>
    </source>
</evidence>
<keyword evidence="7" id="KW-1185">Reference proteome</keyword>
<dbReference type="PROSITE" id="PS50035">
    <property type="entry name" value="PLD"/>
    <property type="match status" value="2"/>
</dbReference>
<reference evidence="6 7" key="1">
    <citation type="journal article" date="2019" name="Int. J. Syst. Evol. Microbiol.">
        <title>The Global Catalogue of Microorganisms (GCM) 10K type strain sequencing project: providing services to taxonomists for standard genome sequencing and annotation.</title>
        <authorList>
            <consortium name="The Broad Institute Genomics Platform"/>
            <consortium name="The Broad Institute Genome Sequencing Center for Infectious Disease"/>
            <person name="Wu L."/>
            <person name="Ma J."/>
        </authorList>
    </citation>
    <scope>NUCLEOTIDE SEQUENCE [LARGE SCALE GENOMIC DNA]</scope>
    <source>
        <strain evidence="6 7">JCM 19585</strain>
    </source>
</reference>
<comment type="caution">
    <text evidence="6">The sequence shown here is derived from an EMBL/GenBank/DDBJ whole genome shotgun (WGS) entry which is preliminary data.</text>
</comment>
<dbReference type="GO" id="GO:0016891">
    <property type="term" value="F:RNA endonuclease activity producing 5'-phosphomonoesters, hydrolytic mechanism"/>
    <property type="evidence" value="ECO:0007669"/>
    <property type="project" value="TreeGrafter"/>
</dbReference>
<dbReference type="InterPro" id="IPR001736">
    <property type="entry name" value="PLipase_D/transphosphatidylase"/>
</dbReference>
<accession>A0A830F686</accession>
<dbReference type="Gene3D" id="3.30.870.10">
    <property type="entry name" value="Endonuclease Chain A"/>
    <property type="match status" value="2"/>
</dbReference>
<evidence type="ECO:0000313" key="7">
    <source>
        <dbReference type="Proteomes" id="UP000628840"/>
    </source>
</evidence>
<dbReference type="OrthoDB" id="31343at2157"/>
<keyword evidence="4" id="KW-0812">Transmembrane</keyword>
<dbReference type="InterPro" id="IPR051406">
    <property type="entry name" value="PLD_domain"/>
</dbReference>
<sequence length="550" mass="58001">MTGPPRAVSRRFATSFCLLLLVGTPAASLPVAATPEPGAATGTPTIVAVYPNPVAERDAGEFVTVRFPEETALGSCALADDEGSVALPERTVAGTVTLSTAPNRTRSLVTGRVLASAVPSLANAGEDLVLLCDGTVVDAASYRDAPEGEVSRGGAWRALGRTAFGVSSVANADATVFALPDAPEAVRESLRGVDERLLVGGYTFTSERVAAILANASARGVDVRVLVEGGPVGGVAAREARVLDGLVEAGVDVTVLDGPHARYPFHHAKYAVVDDAVLVTSENWKPSGIGGRGTRGWGAVVHDPTLADSLAAVHRADSEWVDGVPWQLYRANATFQECEPSNATYPRVFAPLDADVDRVSLVVSPDTSRDALLGFVRDANESLLVEQMGIGTDTVLLNATIAAAERGVRVRVLVSGAWYAREENAALVERLNERARRDGLDLRAKLAAPRGRYGTLHVKGAVADGEHVLVGSVNWNENAVNRNRETELVLADPEVGAYYARLFLADWRGGVWTLPVLVAGVALAGALLAAWYLRREIAFDRADAAVGWRP</sequence>
<keyword evidence="4" id="KW-1133">Transmembrane helix</keyword>
<dbReference type="CDD" id="cd09128">
    <property type="entry name" value="PLDc_unchar1_2"/>
    <property type="match status" value="1"/>
</dbReference>
<dbReference type="PANTHER" id="PTHR43856:SF1">
    <property type="entry name" value="MITOCHONDRIAL CARDIOLIPIN HYDROLASE"/>
    <property type="match status" value="1"/>
</dbReference>
<organism evidence="6 7">
    <name type="scientific">Halarchaeum grantii</name>
    <dbReference type="NCBI Taxonomy" id="1193105"/>
    <lineage>
        <taxon>Archaea</taxon>
        <taxon>Methanobacteriati</taxon>
        <taxon>Methanobacteriota</taxon>
        <taxon>Stenosarchaea group</taxon>
        <taxon>Halobacteria</taxon>
        <taxon>Halobacteriales</taxon>
        <taxon>Halobacteriaceae</taxon>
    </lineage>
</organism>
<feature type="domain" description="PLD phosphodiesterase" evidence="5">
    <location>
        <begin position="452"/>
        <end position="479"/>
    </location>
</feature>
<dbReference type="PANTHER" id="PTHR43856">
    <property type="entry name" value="CARDIOLIPIN HYDROLASE"/>
    <property type="match status" value="1"/>
</dbReference>